<dbReference type="AlphaFoldDB" id="A0AAD8N201"/>
<reference evidence="1" key="1">
    <citation type="submission" date="2023-02" db="EMBL/GenBank/DDBJ databases">
        <title>Genome of toxic invasive species Heracleum sosnowskyi carries increased number of genes despite the absence of recent whole-genome duplications.</title>
        <authorList>
            <person name="Schelkunov M."/>
            <person name="Shtratnikova V."/>
            <person name="Makarenko M."/>
            <person name="Klepikova A."/>
            <person name="Omelchenko D."/>
            <person name="Novikova G."/>
            <person name="Obukhova E."/>
            <person name="Bogdanov V."/>
            <person name="Penin A."/>
            <person name="Logacheva M."/>
        </authorList>
    </citation>
    <scope>NUCLEOTIDE SEQUENCE</scope>
    <source>
        <strain evidence="1">Hsosn_3</strain>
        <tissue evidence="1">Leaf</tissue>
    </source>
</reference>
<sequence>MSDDVQYSIGDAQKASAAISSFPNIEVLATWYSIFRQHVSVNVLYKCSWRPHFRFGQDLKLDLMTMWRFLPAAFMFYMSLFTNSELLLHANVDTFIVSVQQLQFLLGGVMHQQRYLAEEK</sequence>
<evidence type="ECO:0000313" key="2">
    <source>
        <dbReference type="Proteomes" id="UP001237642"/>
    </source>
</evidence>
<dbReference type="Proteomes" id="UP001237642">
    <property type="component" value="Unassembled WGS sequence"/>
</dbReference>
<reference evidence="1" key="2">
    <citation type="submission" date="2023-05" db="EMBL/GenBank/DDBJ databases">
        <authorList>
            <person name="Schelkunov M.I."/>
        </authorList>
    </citation>
    <scope>NUCLEOTIDE SEQUENCE</scope>
    <source>
        <strain evidence="1">Hsosn_3</strain>
        <tissue evidence="1">Leaf</tissue>
    </source>
</reference>
<protein>
    <submittedName>
        <fullName evidence="1">Uncharacterized protein</fullName>
    </submittedName>
</protein>
<name>A0AAD8N201_9APIA</name>
<dbReference type="EMBL" id="JAUIZM010000003">
    <property type="protein sequence ID" value="KAK1392852.1"/>
    <property type="molecule type" value="Genomic_DNA"/>
</dbReference>
<accession>A0AAD8N201</accession>
<comment type="caution">
    <text evidence="1">The sequence shown here is derived from an EMBL/GenBank/DDBJ whole genome shotgun (WGS) entry which is preliminary data.</text>
</comment>
<evidence type="ECO:0000313" key="1">
    <source>
        <dbReference type="EMBL" id="KAK1392852.1"/>
    </source>
</evidence>
<proteinExistence type="predicted"/>
<gene>
    <name evidence="1" type="ORF">POM88_011908</name>
</gene>
<organism evidence="1 2">
    <name type="scientific">Heracleum sosnowskyi</name>
    <dbReference type="NCBI Taxonomy" id="360622"/>
    <lineage>
        <taxon>Eukaryota</taxon>
        <taxon>Viridiplantae</taxon>
        <taxon>Streptophyta</taxon>
        <taxon>Embryophyta</taxon>
        <taxon>Tracheophyta</taxon>
        <taxon>Spermatophyta</taxon>
        <taxon>Magnoliopsida</taxon>
        <taxon>eudicotyledons</taxon>
        <taxon>Gunneridae</taxon>
        <taxon>Pentapetalae</taxon>
        <taxon>asterids</taxon>
        <taxon>campanulids</taxon>
        <taxon>Apiales</taxon>
        <taxon>Apiaceae</taxon>
        <taxon>Apioideae</taxon>
        <taxon>apioid superclade</taxon>
        <taxon>Tordylieae</taxon>
        <taxon>Tordyliinae</taxon>
        <taxon>Heracleum</taxon>
    </lineage>
</organism>
<keyword evidence="2" id="KW-1185">Reference proteome</keyword>